<dbReference type="CDD" id="cd00009">
    <property type="entry name" value="AAA"/>
    <property type="match status" value="1"/>
</dbReference>
<gene>
    <name evidence="4" type="ORF">HYR64_10010</name>
</gene>
<dbReference type="PANTHER" id="PTHR20953:SF3">
    <property type="entry name" value="P-LOOP CONTAINING NUCLEOSIDE TRIPHOSPHATE HYDROLASES SUPERFAMILY PROTEIN"/>
    <property type="match status" value="1"/>
</dbReference>
<accession>A0A931LU66</accession>
<dbReference type="Pfam" id="PF01424">
    <property type="entry name" value="R3H"/>
    <property type="match status" value="1"/>
</dbReference>
<dbReference type="EMBL" id="JACOSL010000062">
    <property type="protein sequence ID" value="MBI1757427.1"/>
    <property type="molecule type" value="Genomic_DNA"/>
</dbReference>
<dbReference type="InterPro" id="IPR003593">
    <property type="entry name" value="AAA+_ATPase"/>
</dbReference>
<keyword evidence="2" id="KW-0067">ATP-binding</keyword>
<organism evidence="4 5">
    <name type="scientific">Fimbriimonas ginsengisoli</name>
    <dbReference type="NCBI Taxonomy" id="1005039"/>
    <lineage>
        <taxon>Bacteria</taxon>
        <taxon>Bacillati</taxon>
        <taxon>Armatimonadota</taxon>
        <taxon>Fimbriimonadia</taxon>
        <taxon>Fimbriimonadales</taxon>
        <taxon>Fimbriimonadaceae</taxon>
        <taxon>Fimbriimonas</taxon>
    </lineage>
</organism>
<protein>
    <submittedName>
        <fullName evidence="4">AAA family ATPase</fullName>
    </submittedName>
</protein>
<feature type="domain" description="R3H" evidence="3">
    <location>
        <begin position="458"/>
        <end position="523"/>
    </location>
</feature>
<proteinExistence type="predicted"/>
<evidence type="ECO:0000313" key="4">
    <source>
        <dbReference type="EMBL" id="MBI1757427.1"/>
    </source>
</evidence>
<dbReference type="AlphaFoldDB" id="A0A931LU66"/>
<dbReference type="InterPro" id="IPR058670">
    <property type="entry name" value="PTPase_dom"/>
</dbReference>
<dbReference type="InterPro" id="IPR045735">
    <property type="entry name" value="Spore_III_AA_AAA+_ATPase"/>
</dbReference>
<dbReference type="PROSITE" id="PS51061">
    <property type="entry name" value="R3H"/>
    <property type="match status" value="1"/>
</dbReference>
<evidence type="ECO:0000313" key="5">
    <source>
        <dbReference type="Proteomes" id="UP000727962"/>
    </source>
</evidence>
<dbReference type="InterPro" id="IPR001374">
    <property type="entry name" value="R3H_dom"/>
</dbReference>
<dbReference type="Pfam" id="PF25516">
    <property type="entry name" value="PTPase"/>
    <property type="match status" value="1"/>
</dbReference>
<evidence type="ECO:0000256" key="1">
    <source>
        <dbReference type="ARBA" id="ARBA00022741"/>
    </source>
</evidence>
<name>A0A931LU66_FIMGI</name>
<dbReference type="SMART" id="SM00393">
    <property type="entry name" value="R3H"/>
    <property type="match status" value="1"/>
</dbReference>
<dbReference type="PANTHER" id="PTHR20953">
    <property type="entry name" value="KINASE-RELATED"/>
    <property type="match status" value="1"/>
</dbReference>
<dbReference type="SUPFAM" id="SSF52540">
    <property type="entry name" value="P-loop containing nucleoside triphosphate hydrolases"/>
    <property type="match status" value="1"/>
</dbReference>
<dbReference type="SUPFAM" id="SSF82708">
    <property type="entry name" value="R3H domain"/>
    <property type="match status" value="1"/>
</dbReference>
<dbReference type="Proteomes" id="UP000727962">
    <property type="component" value="Unassembled WGS sequence"/>
</dbReference>
<dbReference type="SMART" id="SM00382">
    <property type="entry name" value="AAA"/>
    <property type="match status" value="1"/>
</dbReference>
<dbReference type="GO" id="GO:0003676">
    <property type="term" value="F:nucleic acid binding"/>
    <property type="evidence" value="ECO:0007669"/>
    <property type="project" value="UniProtKB-UniRule"/>
</dbReference>
<keyword evidence="1" id="KW-0547">Nucleotide-binding</keyword>
<dbReference type="Gene3D" id="3.40.50.300">
    <property type="entry name" value="P-loop containing nucleotide triphosphate hydrolases"/>
    <property type="match status" value="1"/>
</dbReference>
<comment type="caution">
    <text evidence="4">The sequence shown here is derived from an EMBL/GenBank/DDBJ whole genome shotgun (WGS) entry which is preliminary data.</text>
</comment>
<sequence>MSPLNADGLAQFLEVLPGVVRERLERSEAIEDLVEVVLDYGRAAEARYYGDRVERMDDVIVSEHDIEFVGKSIGEFGSDNRAGIERTLHRISAIRNRRGKIIGLTCRVGRAMEGTIDIIDDIVRSGKSLLLLGKPGIGKTTKLREVARVLADEVGKRVVIVDTSNEIAGDGDVPHPGIGTARRMQVRVAAEQHGVMIEAVENHMPEVIVIDEIGTEQEAGAARTIAERGVQLVGTAHGQTLENLMLNPTLCDLVGGIQAVTLSDAEAARRGTQKTVLERKAPPTFDAVIELIDYDRLAVHHNVQKTVDSILRGIPPRPEIRVRTHEGKVEVVQAEQGLEAGEPTFAQRFPAMGRAEPAESENGSNGERHNHPIRIYPYGIARTRLERAIREKRAPAIVTGDLSQADAVMAIRSTVQSRPRKLRDLAGRPLPTVVVKSNTFTQIADAVDQILRGAQEGAVAEDEAVEEVLSAIEAVMQTGKPFDLRPQPAPIRKVQHRISEARRLASESVGVDPERRLRILPTRLG</sequence>
<dbReference type="InterPro" id="IPR027417">
    <property type="entry name" value="P-loop_NTPase"/>
</dbReference>
<evidence type="ECO:0000256" key="2">
    <source>
        <dbReference type="ARBA" id="ARBA00022840"/>
    </source>
</evidence>
<evidence type="ECO:0000259" key="3">
    <source>
        <dbReference type="PROSITE" id="PS51061"/>
    </source>
</evidence>
<dbReference type="GO" id="GO:0005524">
    <property type="term" value="F:ATP binding"/>
    <property type="evidence" value="ECO:0007669"/>
    <property type="project" value="UniProtKB-KW"/>
</dbReference>
<reference evidence="4" key="1">
    <citation type="submission" date="2020-07" db="EMBL/GenBank/DDBJ databases">
        <title>Huge and variable diversity of episymbiotic CPR bacteria and DPANN archaea in groundwater ecosystems.</title>
        <authorList>
            <person name="He C.Y."/>
            <person name="Keren R."/>
            <person name="Whittaker M."/>
            <person name="Farag I.F."/>
            <person name="Doudna J."/>
            <person name="Cate J.H.D."/>
            <person name="Banfield J.F."/>
        </authorList>
    </citation>
    <scope>NUCLEOTIDE SEQUENCE</scope>
    <source>
        <strain evidence="4">NC_groundwater_17_Pr7_B-0.1um_64_12</strain>
    </source>
</reference>
<dbReference type="Pfam" id="PF19568">
    <property type="entry name" value="Spore_III_AA"/>
    <property type="match status" value="1"/>
</dbReference>
<dbReference type="Gene3D" id="3.30.1370.50">
    <property type="entry name" value="R3H-like domain"/>
    <property type="match status" value="1"/>
</dbReference>
<dbReference type="InterPro" id="IPR036867">
    <property type="entry name" value="R3H_dom_sf"/>
</dbReference>